<keyword evidence="12" id="KW-1185">Reference proteome</keyword>
<keyword evidence="3" id="KW-0808">Transferase</keyword>
<dbReference type="EC" id="2.4.1.255" evidence="1"/>
<evidence type="ECO:0000256" key="1">
    <source>
        <dbReference type="ARBA" id="ARBA00011970"/>
    </source>
</evidence>
<evidence type="ECO:0000256" key="4">
    <source>
        <dbReference type="ARBA" id="ARBA00022729"/>
    </source>
</evidence>
<evidence type="ECO:0000256" key="3">
    <source>
        <dbReference type="ARBA" id="ARBA00022679"/>
    </source>
</evidence>
<evidence type="ECO:0000256" key="6">
    <source>
        <dbReference type="ARBA" id="ARBA00023180"/>
    </source>
</evidence>
<dbReference type="CTD" id="285203"/>
<protein>
    <recommendedName>
        <fullName evidence="7">EGF domain-specific O-linked N-acetylglucosamine transferase</fullName>
        <ecNumber evidence="1">2.4.1.255</ecNumber>
    </recommendedName>
    <alternativeName>
        <fullName evidence="8">Extracellular O-linked N-acetylglucosamine transferase</fullName>
    </alternativeName>
</protein>
<dbReference type="InterPro" id="IPR007657">
    <property type="entry name" value="Glycosyltransferase_61"/>
</dbReference>
<reference evidence="13" key="1">
    <citation type="submission" date="2025-08" db="UniProtKB">
        <authorList>
            <consortium name="RefSeq"/>
        </authorList>
    </citation>
    <scope>IDENTIFICATION</scope>
</reference>
<evidence type="ECO:0000313" key="12">
    <source>
        <dbReference type="Proteomes" id="UP000694845"/>
    </source>
</evidence>
<dbReference type="InterPro" id="IPR049625">
    <property type="entry name" value="Glyco_transf_61_cat"/>
</dbReference>
<feature type="domain" description="Glycosyltransferase 61 catalytic" evidence="11">
    <location>
        <begin position="311"/>
        <end position="493"/>
    </location>
</feature>
<gene>
    <name evidence="13" type="primary">LOC110989761</name>
</gene>
<dbReference type="OrthoDB" id="529273at2759"/>
<keyword evidence="2" id="KW-0328">Glycosyltransferase</keyword>
<evidence type="ECO:0000256" key="2">
    <source>
        <dbReference type="ARBA" id="ARBA00022676"/>
    </source>
</evidence>
<sequence>MRGHAYMRKDPNMNLPCFRCMLSTMCAFLLFVLYNIPHSHCSSKLETADLNVNHIPLDSKMTPTVQQKSTRQERTNTVDGKVCFQDPNLHPEHYRYYFNRHPDEAEACRLDPTCPYKEYLDTSACWGYEEGCTRESMPGYPKVHKFHKSWFPSKEAQIKQFWDDNDFGYIKKIVDDGWYPLCTPKTQNGSLLSCVDNTRSCYAKNLFLRVPDFEDHSKLRGRFDTEHFGSPGQIGGHCNLDKELLKKHSNHFSELQSWYGELREFTALKADPFVTSSCDVVIEGRAYLMKMDAGINMFHHFCDFVNLYITQHLINDFSSNITIVMWDMSNMRYVDFFEDTWAAFSDRPLARLNHWSRKKVCFREVVFTLPPRMIRGFFYNMPVIPDTHGSRLMRSFSQHILHRLGIKQKGPLKTGKVRVTILDRKSVHRNIVNQEELVEALREDPSYEVQLVVYNHTLTFVQQLEITHNSDIFIGMHGAGLTHLLFLPDWATIFEVCNCEDKHCYEDLANLRGVHYVTWVNYSRLKKHNEVLHPSLKTYHPKFCDYSFEKAEFVRLVKKAHLYVRNHEKFKFEEALHDEL</sequence>
<dbReference type="GO" id="GO:0005788">
    <property type="term" value="C:endoplasmic reticulum lumen"/>
    <property type="evidence" value="ECO:0007669"/>
    <property type="project" value="TreeGrafter"/>
</dbReference>
<evidence type="ECO:0000256" key="7">
    <source>
        <dbReference type="ARBA" id="ARBA00040944"/>
    </source>
</evidence>
<dbReference type="GeneID" id="110989761"/>
<dbReference type="GO" id="GO:0097363">
    <property type="term" value="F:protein O-acetylglucosaminyltransferase activity"/>
    <property type="evidence" value="ECO:0007669"/>
    <property type="project" value="UniProtKB-EC"/>
</dbReference>
<dbReference type="Proteomes" id="UP000694845">
    <property type="component" value="Unplaced"/>
</dbReference>
<dbReference type="PANTHER" id="PTHR20961">
    <property type="entry name" value="GLYCOSYLTRANSFERASE"/>
    <property type="match status" value="1"/>
</dbReference>
<dbReference type="PANTHER" id="PTHR20961:SF148">
    <property type="entry name" value="EGF DOMAIN-SPECIFIC O-LINKED N-ACETYLGLUCOSAMINE TRANSFERASE"/>
    <property type="match status" value="1"/>
</dbReference>
<evidence type="ECO:0000259" key="11">
    <source>
        <dbReference type="Pfam" id="PF04577"/>
    </source>
</evidence>
<evidence type="ECO:0000256" key="8">
    <source>
        <dbReference type="ARBA" id="ARBA00042574"/>
    </source>
</evidence>
<dbReference type="Pfam" id="PF04577">
    <property type="entry name" value="Glyco_transf_61"/>
    <property type="match status" value="1"/>
</dbReference>
<keyword evidence="4" id="KW-0732">Signal</keyword>
<keyword evidence="5" id="KW-0256">Endoplasmic reticulum</keyword>
<comment type="catalytic activity">
    <reaction evidence="9">
        <text>L-seryl-[protein] + UDP-N-acetyl-alpha-D-glucosamine = 3-O-(N-acetyl-beta-D-glucosaminyl)-L-seryl-[protein] + UDP + H(+)</text>
        <dbReference type="Rhea" id="RHEA:48904"/>
        <dbReference type="Rhea" id="RHEA-COMP:9863"/>
        <dbReference type="Rhea" id="RHEA-COMP:12251"/>
        <dbReference type="ChEBI" id="CHEBI:15378"/>
        <dbReference type="ChEBI" id="CHEBI:29999"/>
        <dbReference type="ChEBI" id="CHEBI:57705"/>
        <dbReference type="ChEBI" id="CHEBI:58223"/>
        <dbReference type="ChEBI" id="CHEBI:90838"/>
        <dbReference type="EC" id="2.4.1.255"/>
    </reaction>
</comment>
<keyword evidence="6" id="KW-0325">Glycoprotein</keyword>
<evidence type="ECO:0000256" key="10">
    <source>
        <dbReference type="ARBA" id="ARBA00049432"/>
    </source>
</evidence>
<proteinExistence type="predicted"/>
<comment type="catalytic activity">
    <reaction evidence="10">
        <text>L-threonyl-[protein] + UDP-N-acetyl-alpha-D-glucosamine = 3-O-(N-acetyl-beta-D-glucosaminyl)-L-threonyl-[protein] + UDP + H(+)</text>
        <dbReference type="Rhea" id="RHEA:48908"/>
        <dbReference type="Rhea" id="RHEA-COMP:11060"/>
        <dbReference type="Rhea" id="RHEA-COMP:12252"/>
        <dbReference type="ChEBI" id="CHEBI:15378"/>
        <dbReference type="ChEBI" id="CHEBI:30013"/>
        <dbReference type="ChEBI" id="CHEBI:57705"/>
        <dbReference type="ChEBI" id="CHEBI:58223"/>
        <dbReference type="ChEBI" id="CHEBI:90840"/>
        <dbReference type="EC" id="2.4.1.255"/>
    </reaction>
</comment>
<evidence type="ECO:0000313" key="13">
    <source>
        <dbReference type="RefSeq" id="XP_022110065.1"/>
    </source>
</evidence>
<dbReference type="RefSeq" id="XP_022110065.1">
    <property type="nucleotide sequence ID" value="XM_022254373.1"/>
</dbReference>
<dbReference type="AlphaFoldDB" id="A0A8B7ZZB2"/>
<organism evidence="12 13">
    <name type="scientific">Acanthaster planci</name>
    <name type="common">Crown-of-thorns starfish</name>
    <dbReference type="NCBI Taxonomy" id="133434"/>
    <lineage>
        <taxon>Eukaryota</taxon>
        <taxon>Metazoa</taxon>
        <taxon>Echinodermata</taxon>
        <taxon>Eleutherozoa</taxon>
        <taxon>Asterozoa</taxon>
        <taxon>Asteroidea</taxon>
        <taxon>Valvatacea</taxon>
        <taxon>Valvatida</taxon>
        <taxon>Acanthasteridae</taxon>
        <taxon>Acanthaster</taxon>
    </lineage>
</organism>
<evidence type="ECO:0000256" key="5">
    <source>
        <dbReference type="ARBA" id="ARBA00022824"/>
    </source>
</evidence>
<evidence type="ECO:0000256" key="9">
    <source>
        <dbReference type="ARBA" id="ARBA00048317"/>
    </source>
</evidence>
<dbReference type="KEGG" id="aplc:110989761"/>
<name>A0A8B7ZZB2_ACAPL</name>
<accession>A0A8B7ZZB2</accession>